<dbReference type="OrthoDB" id="5311491at2759"/>
<proteinExistence type="predicted"/>
<organism evidence="1 2">
    <name type="scientific">Sphaerobolus stellatus (strain SS14)</name>
    <dbReference type="NCBI Taxonomy" id="990650"/>
    <lineage>
        <taxon>Eukaryota</taxon>
        <taxon>Fungi</taxon>
        <taxon>Dikarya</taxon>
        <taxon>Basidiomycota</taxon>
        <taxon>Agaricomycotina</taxon>
        <taxon>Agaricomycetes</taxon>
        <taxon>Phallomycetidae</taxon>
        <taxon>Geastrales</taxon>
        <taxon>Sphaerobolaceae</taxon>
        <taxon>Sphaerobolus</taxon>
    </lineage>
</organism>
<evidence type="ECO:0000313" key="1">
    <source>
        <dbReference type="EMBL" id="KIJ27898.1"/>
    </source>
</evidence>
<dbReference type="Gene3D" id="3.40.50.1820">
    <property type="entry name" value="alpha/beta hydrolase"/>
    <property type="match status" value="1"/>
</dbReference>
<dbReference type="EMBL" id="KN837320">
    <property type="protein sequence ID" value="KIJ27898.1"/>
    <property type="molecule type" value="Genomic_DNA"/>
</dbReference>
<protein>
    <recommendedName>
        <fullName evidence="3">AB hydrolase-1 domain-containing protein</fullName>
    </recommendedName>
</protein>
<dbReference type="Proteomes" id="UP000054279">
    <property type="component" value="Unassembled WGS sequence"/>
</dbReference>
<accession>A0A0C9TF21</accession>
<gene>
    <name evidence="1" type="ORF">M422DRAFT_71509</name>
</gene>
<dbReference type="InterPro" id="IPR029058">
    <property type="entry name" value="AB_hydrolase_fold"/>
</dbReference>
<dbReference type="SUPFAM" id="SSF53474">
    <property type="entry name" value="alpha/beta-Hydrolases"/>
    <property type="match status" value="1"/>
</dbReference>
<evidence type="ECO:0000313" key="2">
    <source>
        <dbReference type="Proteomes" id="UP000054279"/>
    </source>
</evidence>
<keyword evidence="2" id="KW-1185">Reference proteome</keyword>
<sequence length="180" mass="20781">MAVLTIDETKPTALFYLDSGPLPSSDTYTTIFILHGHTFHSPVFSRLLALAPTYNLRLVAITRRDYPGSTPFTDEELRVIQGGNKDEKLTFLKDRALEIWKFVRRFAKERELPKWRQEDGKGGIFLMGWSLGNMLGLAAMTFLKEMPQDLREDLNEWVKGYIIFGEQFSHDLYRTLTQTT</sequence>
<evidence type="ECO:0008006" key="3">
    <source>
        <dbReference type="Google" id="ProtNLM"/>
    </source>
</evidence>
<reference evidence="1 2" key="1">
    <citation type="submission" date="2014-06" db="EMBL/GenBank/DDBJ databases">
        <title>Evolutionary Origins and Diversification of the Mycorrhizal Mutualists.</title>
        <authorList>
            <consortium name="DOE Joint Genome Institute"/>
            <consortium name="Mycorrhizal Genomics Consortium"/>
            <person name="Kohler A."/>
            <person name="Kuo A."/>
            <person name="Nagy L.G."/>
            <person name="Floudas D."/>
            <person name="Copeland A."/>
            <person name="Barry K.W."/>
            <person name="Cichocki N."/>
            <person name="Veneault-Fourrey C."/>
            <person name="LaButti K."/>
            <person name="Lindquist E.A."/>
            <person name="Lipzen A."/>
            <person name="Lundell T."/>
            <person name="Morin E."/>
            <person name="Murat C."/>
            <person name="Riley R."/>
            <person name="Ohm R."/>
            <person name="Sun H."/>
            <person name="Tunlid A."/>
            <person name="Henrissat B."/>
            <person name="Grigoriev I.V."/>
            <person name="Hibbett D.S."/>
            <person name="Martin F."/>
        </authorList>
    </citation>
    <scope>NUCLEOTIDE SEQUENCE [LARGE SCALE GENOMIC DNA]</scope>
    <source>
        <strain evidence="1 2">SS14</strain>
    </source>
</reference>
<dbReference type="HOGENOM" id="CLU_045014_1_1_1"/>
<name>A0A0C9TF21_SPHS4</name>
<dbReference type="AlphaFoldDB" id="A0A0C9TF21"/>